<proteinExistence type="predicted"/>
<reference evidence="3 4" key="1">
    <citation type="journal article" date="2019" name="Genome Biol. Evol.">
        <title>The Rhododendron genome and chromosomal organization provide insight into shared whole-genome duplications across the heath family (Ericaceae).</title>
        <authorList>
            <person name="Soza V.L."/>
            <person name="Lindsley D."/>
            <person name="Waalkes A."/>
            <person name="Ramage E."/>
            <person name="Patwardhan R.P."/>
            <person name="Burton J.N."/>
            <person name="Adey A."/>
            <person name="Kumar A."/>
            <person name="Qiu R."/>
            <person name="Shendure J."/>
            <person name="Hall B."/>
        </authorList>
    </citation>
    <scope>NUCLEOTIDE SEQUENCE [LARGE SCALE GENOMIC DNA]</scope>
    <source>
        <strain evidence="3">RSF 1966-606</strain>
    </source>
</reference>
<name>A0A6A4LGM5_9ERIC</name>
<feature type="compositionally biased region" description="Basic residues" evidence="1">
    <location>
        <begin position="106"/>
        <end position="124"/>
    </location>
</feature>
<evidence type="ECO:0000313" key="4">
    <source>
        <dbReference type="Proteomes" id="UP000428333"/>
    </source>
</evidence>
<dbReference type="OrthoDB" id="10251154at2759"/>
<evidence type="ECO:0000313" key="3">
    <source>
        <dbReference type="EMBL" id="KAE9457520.1"/>
    </source>
</evidence>
<feature type="region of interest" description="Disordered" evidence="1">
    <location>
        <begin position="106"/>
        <end position="135"/>
    </location>
</feature>
<comment type="caution">
    <text evidence="3">The sequence shown here is derived from an EMBL/GenBank/DDBJ whole genome shotgun (WGS) entry which is preliminary data.</text>
</comment>
<organism evidence="3 4">
    <name type="scientific">Rhododendron williamsianum</name>
    <dbReference type="NCBI Taxonomy" id="262921"/>
    <lineage>
        <taxon>Eukaryota</taxon>
        <taxon>Viridiplantae</taxon>
        <taxon>Streptophyta</taxon>
        <taxon>Embryophyta</taxon>
        <taxon>Tracheophyta</taxon>
        <taxon>Spermatophyta</taxon>
        <taxon>Magnoliopsida</taxon>
        <taxon>eudicotyledons</taxon>
        <taxon>Gunneridae</taxon>
        <taxon>Pentapetalae</taxon>
        <taxon>asterids</taxon>
        <taxon>Ericales</taxon>
        <taxon>Ericaceae</taxon>
        <taxon>Ericoideae</taxon>
        <taxon>Rhodoreae</taxon>
        <taxon>Rhododendron</taxon>
    </lineage>
</organism>
<feature type="non-terminal residue" evidence="3">
    <location>
        <position position="1"/>
    </location>
</feature>
<keyword evidence="4" id="KW-1185">Reference proteome</keyword>
<keyword evidence="2" id="KW-0812">Transmembrane</keyword>
<evidence type="ECO:0000256" key="1">
    <source>
        <dbReference type="SAM" id="MobiDB-lite"/>
    </source>
</evidence>
<protein>
    <submittedName>
        <fullName evidence="3">Uncharacterized protein</fullName>
    </submittedName>
</protein>
<evidence type="ECO:0000256" key="2">
    <source>
        <dbReference type="SAM" id="Phobius"/>
    </source>
</evidence>
<dbReference type="AlphaFoldDB" id="A0A6A4LGM5"/>
<gene>
    <name evidence="3" type="ORF">C3L33_10578</name>
</gene>
<keyword evidence="2" id="KW-0472">Membrane</keyword>
<dbReference type="EMBL" id="QEFC01001488">
    <property type="protein sequence ID" value="KAE9457520.1"/>
    <property type="molecule type" value="Genomic_DNA"/>
</dbReference>
<feature type="transmembrane region" description="Helical" evidence="2">
    <location>
        <begin position="205"/>
        <end position="225"/>
    </location>
</feature>
<sequence length="246" mass="27612">IYNLQDLRNKKLKGQLAVREELYGKSAQAAAKVEKWLMPSEGGYLEAEGIEKTWRIKQEAIALKSIYQVQRINTILSYQDLVLVKFHAFVGVLRLLIVTINPRRHQSRSSRRHPVSNNSSRRHPAPTPFADHRRPPFTLANHRTLATFSCTRNQLGSSESTRSLDSGDLLLPLLTAQPPAILAGLAQSPATLALLRRVSQLQIHVISACVAGIFSDFFVFYSLLISTRHLELFSSVYLGWTVPDLS</sequence>
<keyword evidence="2" id="KW-1133">Transmembrane helix</keyword>
<accession>A0A6A4LGM5</accession>
<dbReference type="Proteomes" id="UP000428333">
    <property type="component" value="Linkage Group LG06"/>
</dbReference>